<feature type="domain" description="PAS" evidence="8">
    <location>
        <begin position="166"/>
        <end position="237"/>
    </location>
</feature>
<reference evidence="10 11" key="1">
    <citation type="journal article" date="2011" name="Mol. Biol. Evol.">
        <title>Comparative genomic analysis of fruiting body formation in Myxococcales.</title>
        <authorList>
            <person name="Huntley S."/>
            <person name="Hamann N."/>
            <person name="Wegener-Feldbrugge S."/>
            <person name="Treuner-Lange A."/>
            <person name="Kube M."/>
            <person name="Reinhardt R."/>
            <person name="Klages S."/>
            <person name="Muller R."/>
            <person name="Ronning C.M."/>
            <person name="Nierman W.C."/>
            <person name="Sogaard-Andersen L."/>
        </authorList>
    </citation>
    <scope>NUCLEOTIDE SEQUENCE [LARGE SCALE GENOMIC DNA]</scope>
    <source>
        <strain evidence="10 11">DW4/3-1</strain>
    </source>
</reference>
<dbReference type="Gene3D" id="1.10.287.130">
    <property type="match status" value="1"/>
</dbReference>
<dbReference type="SUPFAM" id="SSF47384">
    <property type="entry name" value="Homodimeric domain of signal transducing histidine kinase"/>
    <property type="match status" value="1"/>
</dbReference>
<keyword evidence="11" id="KW-1185">Reference proteome</keyword>
<dbReference type="Pfam" id="PF08447">
    <property type="entry name" value="PAS_3"/>
    <property type="match status" value="1"/>
</dbReference>
<dbReference type="OrthoDB" id="9087351at2"/>
<keyword evidence="6" id="KW-0175">Coiled coil</keyword>
<dbReference type="SMART" id="SM00388">
    <property type="entry name" value="HisKA"/>
    <property type="match status" value="1"/>
</dbReference>
<organism evidence="10 11">
    <name type="scientific">Stigmatella aurantiaca (strain DW4/3-1)</name>
    <dbReference type="NCBI Taxonomy" id="378806"/>
    <lineage>
        <taxon>Bacteria</taxon>
        <taxon>Pseudomonadati</taxon>
        <taxon>Myxococcota</taxon>
        <taxon>Myxococcia</taxon>
        <taxon>Myxococcales</taxon>
        <taxon>Cystobacterineae</taxon>
        <taxon>Archangiaceae</taxon>
        <taxon>Stigmatella</taxon>
    </lineage>
</organism>
<dbReference type="RefSeq" id="WP_013375447.1">
    <property type="nucleotide sequence ID" value="NC_014623.1"/>
</dbReference>
<dbReference type="PROSITE" id="PS50113">
    <property type="entry name" value="PAC"/>
    <property type="match status" value="1"/>
</dbReference>
<dbReference type="InterPro" id="IPR003594">
    <property type="entry name" value="HATPase_dom"/>
</dbReference>
<dbReference type="CDD" id="cd00130">
    <property type="entry name" value="PAS"/>
    <property type="match status" value="1"/>
</dbReference>
<dbReference type="Pfam" id="PF02518">
    <property type="entry name" value="HATPase_c"/>
    <property type="match status" value="1"/>
</dbReference>
<dbReference type="STRING" id="378806.STAUR_2826"/>
<dbReference type="PRINTS" id="PR00344">
    <property type="entry name" value="BCTRLSENSOR"/>
</dbReference>
<dbReference type="GO" id="GO:0000155">
    <property type="term" value="F:phosphorelay sensor kinase activity"/>
    <property type="evidence" value="ECO:0007669"/>
    <property type="project" value="InterPro"/>
</dbReference>
<dbReference type="SMART" id="SM00086">
    <property type="entry name" value="PAC"/>
    <property type="match status" value="1"/>
</dbReference>
<dbReference type="InterPro" id="IPR003661">
    <property type="entry name" value="HisK_dim/P_dom"/>
</dbReference>
<dbReference type="SMART" id="SM00387">
    <property type="entry name" value="HATPase_c"/>
    <property type="match status" value="1"/>
</dbReference>
<dbReference type="HOGENOM" id="CLU_000445_114_71_7"/>
<evidence type="ECO:0000259" key="7">
    <source>
        <dbReference type="PROSITE" id="PS50109"/>
    </source>
</evidence>
<dbReference type="eggNOG" id="COG4191">
    <property type="taxonomic scope" value="Bacteria"/>
</dbReference>
<comment type="catalytic activity">
    <reaction evidence="1">
        <text>ATP + protein L-histidine = ADP + protein N-phospho-L-histidine.</text>
        <dbReference type="EC" id="2.7.13.3"/>
    </reaction>
</comment>
<dbReference type="InterPro" id="IPR005467">
    <property type="entry name" value="His_kinase_dom"/>
</dbReference>
<evidence type="ECO:0000256" key="6">
    <source>
        <dbReference type="SAM" id="Coils"/>
    </source>
</evidence>
<sequence>MKAEELFSGDGEMAVRMREKDWASTSLGPVDSWPHSLKTIVRLLLHSRHPMFLWWGPQLIQFYNDAYVPSFGKGKHPTALGSSGHETWPEVWPIIGPQIDDVMRHGKASWNVDQLVPIFRNGSIEDVYWTYGYSPVFDESGKISGTLAVCTETTAHVQSERALRQSEDHLRRVMEASGAGTWEVDAASGQMQADARMAALFGLSEQSGFSLQQAMERVHPDDRERLRGVIASAVAGEMQGRFRVEYRVEGSAGVGFRWIEVRGQVTFDAAGKAHRFVGTALDISERKWAEEQLAESERLRGRAERERAEVERLVLMGQMAAGVAHEVNNPLAFVKANLSFLAREVDSEMPSLDRTELQSLLQETLQGVLRIQQIVTDLKAFSRAEKLGEEEQGALEDALREAGRLVSLRLGAGCQVELELDPVLPAVRLSQRHMVQVMVNLLLNAADAVDQVRPLRPPRISVRALRVEEGVHLLVEDNGPGIPPEVLPRLFQPFFTTKPPGKGTGLGLALCWQYIARAGGTLHAENRAEGGARFVLKLPLAGAPGTSPG</sequence>
<dbReference type="AlphaFoldDB" id="E3FP02"/>
<dbReference type="InterPro" id="IPR052162">
    <property type="entry name" value="Sensor_kinase/Photoreceptor"/>
</dbReference>
<evidence type="ECO:0000256" key="5">
    <source>
        <dbReference type="ARBA" id="ARBA00022777"/>
    </source>
</evidence>
<accession>E3FP02</accession>
<dbReference type="PANTHER" id="PTHR43304:SF1">
    <property type="entry name" value="PAC DOMAIN-CONTAINING PROTEIN"/>
    <property type="match status" value="1"/>
</dbReference>
<evidence type="ECO:0000256" key="2">
    <source>
        <dbReference type="ARBA" id="ARBA00012438"/>
    </source>
</evidence>
<dbReference type="PROSITE" id="PS50112">
    <property type="entry name" value="PAS"/>
    <property type="match status" value="1"/>
</dbReference>
<dbReference type="Proteomes" id="UP000001351">
    <property type="component" value="Chromosome"/>
</dbReference>
<evidence type="ECO:0000313" key="10">
    <source>
        <dbReference type="EMBL" id="ADO70620.1"/>
    </source>
</evidence>
<evidence type="ECO:0000256" key="4">
    <source>
        <dbReference type="ARBA" id="ARBA00022679"/>
    </source>
</evidence>
<evidence type="ECO:0000259" key="9">
    <source>
        <dbReference type="PROSITE" id="PS50113"/>
    </source>
</evidence>
<dbReference type="SUPFAM" id="SSF55874">
    <property type="entry name" value="ATPase domain of HSP90 chaperone/DNA topoisomerase II/histidine kinase"/>
    <property type="match status" value="1"/>
</dbReference>
<evidence type="ECO:0000313" key="11">
    <source>
        <dbReference type="Proteomes" id="UP000001351"/>
    </source>
</evidence>
<proteinExistence type="predicted"/>
<protein>
    <recommendedName>
        <fullName evidence="2">histidine kinase</fullName>
        <ecNumber evidence="2">2.7.13.3</ecNumber>
    </recommendedName>
</protein>
<dbReference type="Gene3D" id="3.30.450.20">
    <property type="entry name" value="PAS domain"/>
    <property type="match status" value="2"/>
</dbReference>
<feature type="domain" description="Histidine kinase" evidence="7">
    <location>
        <begin position="322"/>
        <end position="542"/>
    </location>
</feature>
<evidence type="ECO:0000256" key="3">
    <source>
        <dbReference type="ARBA" id="ARBA00022553"/>
    </source>
</evidence>
<dbReference type="SMART" id="SM00091">
    <property type="entry name" value="PAS"/>
    <property type="match status" value="1"/>
</dbReference>
<evidence type="ECO:0000259" key="8">
    <source>
        <dbReference type="PROSITE" id="PS50112"/>
    </source>
</evidence>
<gene>
    <name evidence="10" type="ordered locus">STAUR_2826</name>
</gene>
<dbReference type="InterPro" id="IPR036097">
    <property type="entry name" value="HisK_dim/P_sf"/>
</dbReference>
<dbReference type="InterPro" id="IPR004358">
    <property type="entry name" value="Sig_transdc_His_kin-like_C"/>
</dbReference>
<dbReference type="EC" id="2.7.13.3" evidence="2"/>
<dbReference type="KEGG" id="sur:STAUR_2826"/>
<keyword evidence="3" id="KW-0597">Phosphoprotein</keyword>
<dbReference type="SUPFAM" id="SSF55785">
    <property type="entry name" value="PYP-like sensor domain (PAS domain)"/>
    <property type="match status" value="2"/>
</dbReference>
<dbReference type="PANTHER" id="PTHR43304">
    <property type="entry name" value="PHYTOCHROME-LIKE PROTEIN CPH1"/>
    <property type="match status" value="1"/>
</dbReference>
<dbReference type="InterPro" id="IPR035965">
    <property type="entry name" value="PAS-like_dom_sf"/>
</dbReference>
<dbReference type="CDD" id="cd00082">
    <property type="entry name" value="HisKA"/>
    <property type="match status" value="1"/>
</dbReference>
<dbReference type="InterPro" id="IPR036890">
    <property type="entry name" value="HATPase_C_sf"/>
</dbReference>
<dbReference type="NCBIfam" id="TIGR00229">
    <property type="entry name" value="sensory_box"/>
    <property type="match status" value="1"/>
</dbReference>
<evidence type="ECO:0000256" key="1">
    <source>
        <dbReference type="ARBA" id="ARBA00000085"/>
    </source>
</evidence>
<feature type="coiled-coil region" evidence="6">
    <location>
        <begin position="286"/>
        <end position="313"/>
    </location>
</feature>
<dbReference type="EMBL" id="CP002271">
    <property type="protein sequence ID" value="ADO70620.1"/>
    <property type="molecule type" value="Genomic_DNA"/>
</dbReference>
<feature type="domain" description="PAC" evidence="9">
    <location>
        <begin position="242"/>
        <end position="295"/>
    </location>
</feature>
<dbReference type="Gene3D" id="2.10.70.100">
    <property type="match status" value="1"/>
</dbReference>
<dbReference type="PROSITE" id="PS50109">
    <property type="entry name" value="HIS_KIN"/>
    <property type="match status" value="1"/>
</dbReference>
<keyword evidence="5" id="KW-0418">Kinase</keyword>
<dbReference type="InterPro" id="IPR000700">
    <property type="entry name" value="PAS-assoc_C"/>
</dbReference>
<keyword evidence="4" id="KW-0808">Transferase</keyword>
<name>E3FP02_STIAD</name>
<dbReference type="Pfam" id="PF00512">
    <property type="entry name" value="HisKA"/>
    <property type="match status" value="1"/>
</dbReference>
<dbReference type="InterPro" id="IPR013655">
    <property type="entry name" value="PAS_fold_3"/>
</dbReference>
<dbReference type="InterPro" id="IPR001610">
    <property type="entry name" value="PAC"/>
</dbReference>
<dbReference type="InterPro" id="IPR000014">
    <property type="entry name" value="PAS"/>
</dbReference>
<dbReference type="Gene3D" id="3.30.565.10">
    <property type="entry name" value="Histidine kinase-like ATPase, C-terminal domain"/>
    <property type="match status" value="1"/>
</dbReference>